<dbReference type="AlphaFoldDB" id="A0A9D1SMS1"/>
<name>A0A9D1SMS1_9PROT</name>
<dbReference type="EMBL" id="DVNO01000012">
    <property type="protein sequence ID" value="HIU65332.1"/>
    <property type="molecule type" value="Genomic_DNA"/>
</dbReference>
<feature type="domain" description="Double zinc ribbon" evidence="3">
    <location>
        <begin position="20"/>
        <end position="81"/>
    </location>
</feature>
<reference evidence="4" key="1">
    <citation type="submission" date="2020-10" db="EMBL/GenBank/DDBJ databases">
        <authorList>
            <person name="Gilroy R."/>
        </authorList>
    </citation>
    <scope>NUCLEOTIDE SEQUENCE</scope>
    <source>
        <strain evidence="4">CHK136-897</strain>
    </source>
</reference>
<comment type="caution">
    <text evidence="4">The sequence shown here is derived from an EMBL/GenBank/DDBJ whole genome shotgun (WGS) entry which is preliminary data.</text>
</comment>
<feature type="domain" description="Phosphoribosyltransferase" evidence="2">
    <location>
        <begin position="154"/>
        <end position="246"/>
    </location>
</feature>
<comment type="similarity">
    <text evidence="1">Belongs to the ComF/GntX family.</text>
</comment>
<dbReference type="SUPFAM" id="SSF53271">
    <property type="entry name" value="PRTase-like"/>
    <property type="match status" value="1"/>
</dbReference>
<reference evidence="4" key="2">
    <citation type="journal article" date="2021" name="PeerJ">
        <title>Extensive microbial diversity within the chicken gut microbiome revealed by metagenomics and culture.</title>
        <authorList>
            <person name="Gilroy R."/>
            <person name="Ravi A."/>
            <person name="Getino M."/>
            <person name="Pursley I."/>
            <person name="Horton D.L."/>
            <person name="Alikhan N.F."/>
            <person name="Baker D."/>
            <person name="Gharbi K."/>
            <person name="Hall N."/>
            <person name="Watson M."/>
            <person name="Adriaenssens E.M."/>
            <person name="Foster-Nyarko E."/>
            <person name="Jarju S."/>
            <person name="Secka A."/>
            <person name="Antonio M."/>
            <person name="Oren A."/>
            <person name="Chaudhuri R.R."/>
            <person name="La Ragione R."/>
            <person name="Hildebrand F."/>
            <person name="Pallen M.J."/>
        </authorList>
    </citation>
    <scope>NUCLEOTIDE SEQUENCE</scope>
    <source>
        <strain evidence="4">CHK136-897</strain>
    </source>
</reference>
<dbReference type="InterPro" id="IPR051910">
    <property type="entry name" value="ComF/GntX_DNA_util-trans"/>
</dbReference>
<dbReference type="InterPro" id="IPR044005">
    <property type="entry name" value="DZR_2"/>
</dbReference>
<sequence>MVKKFSANAHNIINRCANSLIDFLFPASCPICGAAVSTNGELCADCWVGFNWIGNPKCEKCGYPFPANIDLGNQPLCPNCAAGCCELDLIRSACVYDDVSRSVMLPFKHAGKIRYSYFMSRAMIWTLRDVDIKPDVVIPVPLAYKRLFHRGYNQATLLARPIAKAFGVRMDLSSLKRKYRADMGHKNAKQRMENVKGVFNVINPENIRGRKILLVDDVMTTGATFSELRHVLMKAGAKEVYGVTFCRIVRAI</sequence>
<evidence type="ECO:0000313" key="4">
    <source>
        <dbReference type="EMBL" id="HIU65332.1"/>
    </source>
</evidence>
<dbReference type="Pfam" id="PF00156">
    <property type="entry name" value="Pribosyltran"/>
    <property type="match status" value="1"/>
</dbReference>
<accession>A0A9D1SMS1</accession>
<dbReference type="Pfam" id="PF18912">
    <property type="entry name" value="DZR_2"/>
    <property type="match status" value="1"/>
</dbReference>
<evidence type="ECO:0000259" key="2">
    <source>
        <dbReference type="Pfam" id="PF00156"/>
    </source>
</evidence>
<protein>
    <submittedName>
        <fullName evidence="4">ComF family protein</fullName>
    </submittedName>
</protein>
<dbReference type="PANTHER" id="PTHR47505">
    <property type="entry name" value="DNA UTILIZATION PROTEIN YHGH"/>
    <property type="match status" value="1"/>
</dbReference>
<dbReference type="InterPro" id="IPR000836">
    <property type="entry name" value="PRTase_dom"/>
</dbReference>
<dbReference type="InterPro" id="IPR029057">
    <property type="entry name" value="PRTase-like"/>
</dbReference>
<evidence type="ECO:0000259" key="3">
    <source>
        <dbReference type="Pfam" id="PF18912"/>
    </source>
</evidence>
<organism evidence="4 5">
    <name type="scientific">Candidatus Enterousia avicola</name>
    <dbReference type="NCBI Taxonomy" id="2840787"/>
    <lineage>
        <taxon>Bacteria</taxon>
        <taxon>Pseudomonadati</taxon>
        <taxon>Pseudomonadota</taxon>
        <taxon>Alphaproteobacteria</taxon>
        <taxon>Candidatus Enterousia</taxon>
    </lineage>
</organism>
<proteinExistence type="inferred from homology"/>
<evidence type="ECO:0000313" key="5">
    <source>
        <dbReference type="Proteomes" id="UP000824142"/>
    </source>
</evidence>
<dbReference type="Gene3D" id="3.40.50.2020">
    <property type="match status" value="1"/>
</dbReference>
<gene>
    <name evidence="4" type="ORF">IAC63_01690</name>
</gene>
<dbReference type="PANTHER" id="PTHR47505:SF1">
    <property type="entry name" value="DNA UTILIZATION PROTEIN YHGH"/>
    <property type="match status" value="1"/>
</dbReference>
<dbReference type="Proteomes" id="UP000824142">
    <property type="component" value="Unassembled WGS sequence"/>
</dbReference>
<dbReference type="CDD" id="cd06223">
    <property type="entry name" value="PRTases_typeI"/>
    <property type="match status" value="1"/>
</dbReference>
<evidence type="ECO:0000256" key="1">
    <source>
        <dbReference type="ARBA" id="ARBA00008007"/>
    </source>
</evidence>